<keyword evidence="5 11" id="KW-0408">Iron</keyword>
<comment type="cofactor">
    <cofactor evidence="11">
        <name>[4Fe-4S] cluster</name>
        <dbReference type="ChEBI" id="CHEBI:49883"/>
    </cofactor>
    <text evidence="11">Binds 1 [4Fe-4S] cluster per subunit. Following nitrosylation of the [4Fe-4S] cluster binds 1 [4Fe-8(NO)] cluster per subunit.</text>
</comment>
<keyword evidence="6 11" id="KW-0411">Iron-sulfur</keyword>
<feature type="binding site" evidence="11">
    <location>
        <position position="30"/>
    </location>
    <ligand>
        <name>[4Fe-4S] cluster</name>
        <dbReference type="ChEBI" id="CHEBI:49883"/>
    </ligand>
</feature>
<feature type="domain" description="4Fe-4S Wbl-type" evidence="13">
    <location>
        <begin position="8"/>
        <end position="63"/>
    </location>
</feature>
<evidence type="ECO:0000256" key="10">
    <source>
        <dbReference type="ARBA" id="ARBA00023163"/>
    </source>
</evidence>
<keyword evidence="4 11" id="KW-0479">Metal-binding</keyword>
<keyword evidence="9 11" id="KW-1015">Disulfide bond</keyword>
<feature type="binding site" evidence="11">
    <location>
        <position position="9"/>
    </location>
    <ligand>
        <name>[4Fe-4S] cluster</name>
        <dbReference type="ChEBI" id="CHEBI:49883"/>
    </ligand>
</feature>
<reference evidence="15" key="1">
    <citation type="journal article" date="2019" name="Int. J. Syst. Evol. Microbiol.">
        <title>The Global Catalogue of Microorganisms (GCM) 10K type strain sequencing project: providing services to taxonomists for standard genome sequencing and annotation.</title>
        <authorList>
            <consortium name="The Broad Institute Genomics Platform"/>
            <consortium name="The Broad Institute Genome Sequencing Center for Infectious Disease"/>
            <person name="Wu L."/>
            <person name="Ma J."/>
        </authorList>
    </citation>
    <scope>NUCLEOTIDE SEQUENCE [LARGE SCALE GENOMIC DNA]</scope>
    <source>
        <strain evidence="15">DT43</strain>
    </source>
</reference>
<dbReference type="PANTHER" id="PTHR38839">
    <property type="entry name" value="TRANSCRIPTIONAL REGULATOR WHID-RELATED"/>
    <property type="match status" value="1"/>
</dbReference>
<evidence type="ECO:0000256" key="3">
    <source>
        <dbReference type="ARBA" id="ARBA00022485"/>
    </source>
</evidence>
<evidence type="ECO:0000256" key="1">
    <source>
        <dbReference type="ARBA" id="ARBA00004496"/>
    </source>
</evidence>
<dbReference type="HAMAP" id="MF_01479">
    <property type="entry name" value="WhiB"/>
    <property type="match status" value="1"/>
</dbReference>
<keyword evidence="11" id="KW-0963">Cytoplasm</keyword>
<protein>
    <recommendedName>
        <fullName evidence="11">Transcriptional regulator WhiB</fullName>
    </recommendedName>
</protein>
<keyword evidence="7 11" id="KW-0805">Transcription regulation</keyword>
<proteinExistence type="inferred from homology"/>
<dbReference type="InterPro" id="IPR034768">
    <property type="entry name" value="4FE4S_WBL"/>
</dbReference>
<evidence type="ECO:0000256" key="4">
    <source>
        <dbReference type="ARBA" id="ARBA00022723"/>
    </source>
</evidence>
<comment type="PTM">
    <text evidence="11">Upon Fe-S cluster removal intramolecular disulfide bonds are formed.</text>
</comment>
<sequence>MESGPAARCRADPEAYFAAGVGPGRARELCGGCSFLDACAAYALERPSLRGVWGGTTQRERQAARRRMAAEREPPGR</sequence>
<comment type="caution">
    <text evidence="14">The sequence shown here is derived from an EMBL/GenBank/DDBJ whole genome shotgun (WGS) entry which is preliminary data.</text>
</comment>
<comment type="similarity">
    <text evidence="2 11">Belongs to the WhiB family.</text>
</comment>
<evidence type="ECO:0000256" key="2">
    <source>
        <dbReference type="ARBA" id="ARBA00006597"/>
    </source>
</evidence>
<evidence type="ECO:0000256" key="12">
    <source>
        <dbReference type="SAM" id="MobiDB-lite"/>
    </source>
</evidence>
<evidence type="ECO:0000256" key="8">
    <source>
        <dbReference type="ARBA" id="ARBA00023125"/>
    </source>
</evidence>
<dbReference type="Proteomes" id="UP001596012">
    <property type="component" value="Unassembled WGS sequence"/>
</dbReference>
<keyword evidence="10 11" id="KW-0804">Transcription</keyword>
<feature type="region of interest" description="Disordered" evidence="12">
    <location>
        <begin position="54"/>
        <end position="77"/>
    </location>
</feature>
<comment type="subcellular location">
    <subcellularLocation>
        <location evidence="1 11">Cytoplasm</location>
    </subcellularLocation>
</comment>
<evidence type="ECO:0000313" key="14">
    <source>
        <dbReference type="EMBL" id="MFC4466700.1"/>
    </source>
</evidence>
<dbReference type="EMBL" id="JBHSFG010000029">
    <property type="protein sequence ID" value="MFC4466700.1"/>
    <property type="molecule type" value="Genomic_DNA"/>
</dbReference>
<evidence type="ECO:0000256" key="5">
    <source>
        <dbReference type="ARBA" id="ARBA00023004"/>
    </source>
</evidence>
<dbReference type="PROSITE" id="PS51674">
    <property type="entry name" value="4FE4S_WBL"/>
    <property type="match status" value="1"/>
</dbReference>
<evidence type="ECO:0000313" key="15">
    <source>
        <dbReference type="Proteomes" id="UP001596012"/>
    </source>
</evidence>
<organism evidence="14 15">
    <name type="scientific">Streptomyces xiangluensis</name>
    <dbReference type="NCBI Taxonomy" id="2665720"/>
    <lineage>
        <taxon>Bacteria</taxon>
        <taxon>Bacillati</taxon>
        <taxon>Actinomycetota</taxon>
        <taxon>Actinomycetes</taxon>
        <taxon>Kitasatosporales</taxon>
        <taxon>Streptomycetaceae</taxon>
        <taxon>Streptomyces</taxon>
    </lineage>
</organism>
<evidence type="ECO:0000256" key="7">
    <source>
        <dbReference type="ARBA" id="ARBA00023015"/>
    </source>
</evidence>
<name>A0ABV8YRC8_9ACTN</name>
<accession>A0ABV8YRC8</accession>
<comment type="PTM">
    <text evidence="11">The Fe-S cluster can be nitrosylated by nitric oxide (NO).</text>
</comment>
<keyword evidence="3 11" id="KW-0004">4Fe-4S</keyword>
<evidence type="ECO:0000259" key="13">
    <source>
        <dbReference type="PROSITE" id="PS51674"/>
    </source>
</evidence>
<keyword evidence="15" id="KW-1185">Reference proteome</keyword>
<dbReference type="RefSeq" id="WP_386343335.1">
    <property type="nucleotide sequence ID" value="NZ_JBHSFG010000029.1"/>
</dbReference>
<dbReference type="Pfam" id="PF02467">
    <property type="entry name" value="Whib"/>
    <property type="match status" value="1"/>
</dbReference>
<evidence type="ECO:0000256" key="9">
    <source>
        <dbReference type="ARBA" id="ARBA00023157"/>
    </source>
</evidence>
<keyword evidence="8 11" id="KW-0238">DNA-binding</keyword>
<feature type="compositionally biased region" description="Basic and acidic residues" evidence="12">
    <location>
        <begin position="58"/>
        <end position="77"/>
    </location>
</feature>
<evidence type="ECO:0000256" key="6">
    <source>
        <dbReference type="ARBA" id="ARBA00023014"/>
    </source>
</evidence>
<feature type="binding site" evidence="11">
    <location>
        <position position="39"/>
    </location>
    <ligand>
        <name>[4Fe-4S] cluster</name>
        <dbReference type="ChEBI" id="CHEBI:49883"/>
    </ligand>
</feature>
<gene>
    <name evidence="11" type="primary">whiB</name>
    <name evidence="14" type="ORF">ACFPH6_19570</name>
</gene>
<evidence type="ECO:0000256" key="11">
    <source>
        <dbReference type="HAMAP-Rule" id="MF_01479"/>
    </source>
</evidence>
<feature type="binding site" evidence="11">
    <location>
        <position position="33"/>
    </location>
    <ligand>
        <name>[4Fe-4S] cluster</name>
        <dbReference type="ChEBI" id="CHEBI:49883"/>
    </ligand>
</feature>
<dbReference type="InterPro" id="IPR003482">
    <property type="entry name" value="Whib"/>
</dbReference>
<comment type="function">
    <text evidence="11">Acts as a transcriptional regulator. Probably redox-responsive. The apo- but not holo-form probably binds DNA.</text>
</comment>